<proteinExistence type="predicted"/>
<dbReference type="InterPro" id="IPR036047">
    <property type="entry name" value="F-box-like_dom_sf"/>
</dbReference>
<dbReference type="SUPFAM" id="SSF52047">
    <property type="entry name" value="RNI-like"/>
    <property type="match status" value="1"/>
</dbReference>
<organism evidence="2">
    <name type="scientific">Dichomitus squalens</name>
    <dbReference type="NCBI Taxonomy" id="114155"/>
    <lineage>
        <taxon>Eukaryota</taxon>
        <taxon>Fungi</taxon>
        <taxon>Dikarya</taxon>
        <taxon>Basidiomycota</taxon>
        <taxon>Agaricomycotina</taxon>
        <taxon>Agaricomycetes</taxon>
        <taxon>Polyporales</taxon>
        <taxon>Polyporaceae</taxon>
        <taxon>Dichomitus</taxon>
    </lineage>
</organism>
<dbReference type="EMBL" id="ML143496">
    <property type="protein sequence ID" value="TBU23732.1"/>
    <property type="molecule type" value="Genomic_DNA"/>
</dbReference>
<feature type="domain" description="F-box" evidence="1">
    <location>
        <begin position="72"/>
        <end position="134"/>
    </location>
</feature>
<reference evidence="2" key="1">
    <citation type="submission" date="2019-01" db="EMBL/GenBank/DDBJ databases">
        <title>Draft genome sequences of three monokaryotic isolates of the white-rot basidiomycete fungus Dichomitus squalens.</title>
        <authorList>
            <consortium name="DOE Joint Genome Institute"/>
            <person name="Lopez S.C."/>
            <person name="Andreopoulos B."/>
            <person name="Pangilinan J."/>
            <person name="Lipzen A."/>
            <person name="Riley R."/>
            <person name="Ahrendt S."/>
            <person name="Ng V."/>
            <person name="Barry K."/>
            <person name="Daum C."/>
            <person name="Grigoriev I.V."/>
            <person name="Hilden K.S."/>
            <person name="Makela M.R."/>
            <person name="de Vries R.P."/>
        </authorList>
    </citation>
    <scope>NUCLEOTIDE SEQUENCE [LARGE SCALE GENOMIC DNA]</scope>
    <source>
        <strain evidence="2">OM18370.1</strain>
    </source>
</reference>
<dbReference type="Gene3D" id="1.20.1280.50">
    <property type="match status" value="1"/>
</dbReference>
<dbReference type="PANTHER" id="PTHR38926">
    <property type="entry name" value="F-BOX DOMAIN CONTAINING PROTEIN, EXPRESSED"/>
    <property type="match status" value="1"/>
</dbReference>
<dbReference type="Proteomes" id="UP000292957">
    <property type="component" value="Unassembled WGS sequence"/>
</dbReference>
<dbReference type="InterPro" id="IPR032675">
    <property type="entry name" value="LRR_dom_sf"/>
</dbReference>
<dbReference type="SUPFAM" id="SSF81383">
    <property type="entry name" value="F-box domain"/>
    <property type="match status" value="1"/>
</dbReference>
<sequence length="604" mass="67749">MPPKTTGTAELTLPTLGTMNLARAFHEQVQSLRSSSRLGKGEMHVETLENLYNLAENSSIALRELVNGYRPINRLPQELLAAIFSLVPRTHPFARDGLPTFSSNKMLQVSDLLPIVATCRRWREVALATPSLWSMIMDDSNQQAPIYTHYLHRCTRGPLRFLLGPRASPRTILLLSEQGHRVQEVIVQLVSFSTFTTIVSTPLPDLRHCTIRNCLYGVRTAPVFPSGCPSLKTLSLQAVDFVPSSGFPSLTHLIISSRPTTNPTFNMCHLFTFLSECPSLTTLYLDGLEHADMSLEGWQGSVTLQNLQRLVLLTRYPHEYPGSATGDLDVYRAFFTHVLIPSTCVIRLGELRPRELSTCLDLVGLTDGPTAWRIYPDEKFTYVQHYNVYCIQVFNITQSRYLQLDVATPFQVNPEDNLDLSAALAQSSVFVNARGVWIAAEAEWLLRTPSPDTLLPRMSQLESLVVCRDWSRKANLRERRTLKALEAPGDTESGDLACPRLSTLRVDCLTDEDAVYMLQLAFSRAAAGHPLTRVILGRGIQTMSALGMLHQYDGAGDVVRTGDVRSDGLWDHWMSQLSPICLDESEDCAPYWRSWSWDPWGKTR</sequence>
<dbReference type="OrthoDB" id="2735622at2759"/>
<accession>A0A4Q9MCL7</accession>
<dbReference type="AlphaFoldDB" id="A0A4Q9MCL7"/>
<dbReference type="Pfam" id="PF12937">
    <property type="entry name" value="F-box-like"/>
    <property type="match status" value="1"/>
</dbReference>
<gene>
    <name evidence="2" type="ORF">BD311DRAFT_730796</name>
</gene>
<name>A0A4Q9MCL7_9APHY</name>
<dbReference type="PANTHER" id="PTHR38926:SF5">
    <property type="entry name" value="F-BOX AND LEUCINE-RICH REPEAT PROTEIN 6"/>
    <property type="match status" value="1"/>
</dbReference>
<dbReference type="Gene3D" id="3.80.10.10">
    <property type="entry name" value="Ribonuclease Inhibitor"/>
    <property type="match status" value="1"/>
</dbReference>
<evidence type="ECO:0000259" key="1">
    <source>
        <dbReference type="Pfam" id="PF12937"/>
    </source>
</evidence>
<evidence type="ECO:0000313" key="2">
    <source>
        <dbReference type="EMBL" id="TBU23732.1"/>
    </source>
</evidence>
<dbReference type="InterPro" id="IPR001810">
    <property type="entry name" value="F-box_dom"/>
</dbReference>
<protein>
    <recommendedName>
        <fullName evidence="1">F-box domain-containing protein</fullName>
    </recommendedName>
</protein>